<dbReference type="Gene3D" id="3.40.50.720">
    <property type="entry name" value="NAD(P)-binding Rossmann-like Domain"/>
    <property type="match status" value="1"/>
</dbReference>
<evidence type="ECO:0000256" key="4">
    <source>
        <dbReference type="RuleBase" id="RU000363"/>
    </source>
</evidence>
<comment type="similarity">
    <text evidence="1 4">Belongs to the short-chain dehydrogenases/reductases (SDR) family.</text>
</comment>
<dbReference type="Proteomes" id="UP000078544">
    <property type="component" value="Unassembled WGS sequence"/>
</dbReference>
<dbReference type="OrthoDB" id="6251714at2759"/>
<organism evidence="5 6">
    <name type="scientific">Moelleriella libera RCEF 2490</name>
    <dbReference type="NCBI Taxonomy" id="1081109"/>
    <lineage>
        <taxon>Eukaryota</taxon>
        <taxon>Fungi</taxon>
        <taxon>Dikarya</taxon>
        <taxon>Ascomycota</taxon>
        <taxon>Pezizomycotina</taxon>
        <taxon>Sordariomycetes</taxon>
        <taxon>Hypocreomycetidae</taxon>
        <taxon>Hypocreales</taxon>
        <taxon>Clavicipitaceae</taxon>
        <taxon>Moelleriella</taxon>
    </lineage>
</organism>
<comment type="caution">
    <text evidence="5">The sequence shown here is derived from an EMBL/GenBank/DDBJ whole genome shotgun (WGS) entry which is preliminary data.</text>
</comment>
<dbReference type="SUPFAM" id="SSF51735">
    <property type="entry name" value="NAD(P)-binding Rossmann-fold domains"/>
    <property type="match status" value="1"/>
</dbReference>
<evidence type="ECO:0000256" key="1">
    <source>
        <dbReference type="ARBA" id="ARBA00006484"/>
    </source>
</evidence>
<dbReference type="FunFam" id="3.40.50.720:FF:000047">
    <property type="entry name" value="NADP-dependent L-serine/L-allo-threonine dehydrogenase"/>
    <property type="match status" value="1"/>
</dbReference>
<dbReference type="EMBL" id="AZGY01000001">
    <property type="protein sequence ID" value="OAA33646.1"/>
    <property type="molecule type" value="Genomic_DNA"/>
</dbReference>
<name>A0A166VGQ6_9HYPO</name>
<dbReference type="STRING" id="1081109.A0A166VGQ6"/>
<protein>
    <submittedName>
        <fullName evidence="5">Oxidoreductase</fullName>
    </submittedName>
</protein>
<dbReference type="PRINTS" id="PR00080">
    <property type="entry name" value="SDRFAMILY"/>
</dbReference>
<keyword evidence="3" id="KW-0560">Oxidoreductase</keyword>
<dbReference type="Pfam" id="PF00106">
    <property type="entry name" value="adh_short"/>
    <property type="match status" value="1"/>
</dbReference>
<dbReference type="InterPro" id="IPR036291">
    <property type="entry name" value="NAD(P)-bd_dom_sf"/>
</dbReference>
<dbReference type="PANTHER" id="PTHR42901">
    <property type="entry name" value="ALCOHOL DEHYDROGENASE"/>
    <property type="match status" value="1"/>
</dbReference>
<evidence type="ECO:0000256" key="3">
    <source>
        <dbReference type="ARBA" id="ARBA00023002"/>
    </source>
</evidence>
<proteinExistence type="inferred from homology"/>
<dbReference type="InterPro" id="IPR020904">
    <property type="entry name" value="Sc_DH/Rdtase_CS"/>
</dbReference>
<dbReference type="AlphaFoldDB" id="A0A166VGQ6"/>
<keyword evidence="2" id="KW-0521">NADP</keyword>
<dbReference type="PANTHER" id="PTHR42901:SF1">
    <property type="entry name" value="ALCOHOL DEHYDROGENASE"/>
    <property type="match status" value="1"/>
</dbReference>
<dbReference type="PRINTS" id="PR00081">
    <property type="entry name" value="GDHRDH"/>
</dbReference>
<dbReference type="PROSITE" id="PS00061">
    <property type="entry name" value="ADH_SHORT"/>
    <property type="match status" value="1"/>
</dbReference>
<sequence>MASIVAKRLAGKIVLITGASSGIGWSTALEFARTCSDNLRLILTARRIDALHDLSQKITKEVGTGVKVLPVKLDVSNTKEVHSFINSLPEEWRNINILVNNAGLVKGVARAPNIDENDMEVMFATNVTGLINMTQAILPLFQKRDGGGQGDIINVGSIAGREPYPGGSIYCATKAAVRSFTESLRKELIATRIRVIEIDPGQVETEFSVVRFYGDKKKADAVYAGCEPLTPDDIAEVVVFTATRRENVVIADTLVFPNHQASATIMHKNSS</sequence>
<dbReference type="GO" id="GO:0016616">
    <property type="term" value="F:oxidoreductase activity, acting on the CH-OH group of donors, NAD or NADP as acceptor"/>
    <property type="evidence" value="ECO:0007669"/>
    <property type="project" value="UniProtKB-ARBA"/>
</dbReference>
<evidence type="ECO:0000313" key="6">
    <source>
        <dbReference type="Proteomes" id="UP000078544"/>
    </source>
</evidence>
<keyword evidence="6" id="KW-1185">Reference proteome</keyword>
<reference evidence="5 6" key="1">
    <citation type="journal article" date="2016" name="Genome Biol. Evol.">
        <title>Divergent and convergent evolution of fungal pathogenicity.</title>
        <authorList>
            <person name="Shang Y."/>
            <person name="Xiao G."/>
            <person name="Zheng P."/>
            <person name="Cen K."/>
            <person name="Zhan S."/>
            <person name="Wang C."/>
        </authorList>
    </citation>
    <scope>NUCLEOTIDE SEQUENCE [LARGE SCALE GENOMIC DNA]</scope>
    <source>
        <strain evidence="5 6">RCEF 2490</strain>
    </source>
</reference>
<evidence type="ECO:0000256" key="2">
    <source>
        <dbReference type="ARBA" id="ARBA00022857"/>
    </source>
</evidence>
<accession>A0A166VGQ6</accession>
<evidence type="ECO:0000313" key="5">
    <source>
        <dbReference type="EMBL" id="OAA33646.1"/>
    </source>
</evidence>
<dbReference type="CDD" id="cd05346">
    <property type="entry name" value="SDR_c5"/>
    <property type="match status" value="1"/>
</dbReference>
<dbReference type="InterPro" id="IPR002347">
    <property type="entry name" value="SDR_fam"/>
</dbReference>
<gene>
    <name evidence="5" type="ORF">AAL_01111</name>
</gene>